<organism evidence="8 9">
    <name type="scientific">Tritrichomonas musculus</name>
    <dbReference type="NCBI Taxonomy" id="1915356"/>
    <lineage>
        <taxon>Eukaryota</taxon>
        <taxon>Metamonada</taxon>
        <taxon>Parabasalia</taxon>
        <taxon>Tritrichomonadida</taxon>
        <taxon>Tritrichomonadidae</taxon>
        <taxon>Tritrichomonas</taxon>
    </lineage>
</organism>
<evidence type="ECO:0000256" key="6">
    <source>
        <dbReference type="SAM" id="MobiDB-lite"/>
    </source>
</evidence>
<dbReference type="Pfam" id="PF13306">
    <property type="entry name" value="LRR_5"/>
    <property type="match status" value="1"/>
</dbReference>
<comment type="caution">
    <text evidence="8">The sequence shown here is derived from an EMBL/GenBank/DDBJ whole genome shotgun (WGS) entry which is preliminary data.</text>
</comment>
<evidence type="ECO:0000256" key="4">
    <source>
        <dbReference type="ARBA" id="ARBA00022840"/>
    </source>
</evidence>
<accession>A0ABR2JS01</accession>
<dbReference type="InterPro" id="IPR032675">
    <property type="entry name" value="LRR_dom_sf"/>
</dbReference>
<gene>
    <name evidence="8" type="ORF">M9Y10_004422</name>
</gene>
<dbReference type="InterPro" id="IPR008271">
    <property type="entry name" value="Ser/Thr_kinase_AS"/>
</dbReference>
<evidence type="ECO:0000256" key="3">
    <source>
        <dbReference type="ARBA" id="ARBA00022777"/>
    </source>
</evidence>
<reference evidence="8 9" key="1">
    <citation type="submission" date="2024-04" db="EMBL/GenBank/DDBJ databases">
        <title>Tritrichomonas musculus Genome.</title>
        <authorList>
            <person name="Alves-Ferreira E."/>
            <person name="Grigg M."/>
            <person name="Lorenzi H."/>
            <person name="Galac M."/>
        </authorList>
    </citation>
    <scope>NUCLEOTIDE SEQUENCE [LARGE SCALE GENOMIC DNA]</scope>
    <source>
        <strain evidence="8 9">EAF2021</strain>
    </source>
</reference>
<dbReference type="Pfam" id="PF00069">
    <property type="entry name" value="Pkinase"/>
    <property type="match status" value="1"/>
</dbReference>
<evidence type="ECO:0000313" key="9">
    <source>
        <dbReference type="Proteomes" id="UP001470230"/>
    </source>
</evidence>
<evidence type="ECO:0000256" key="1">
    <source>
        <dbReference type="ARBA" id="ARBA00022679"/>
    </source>
</evidence>
<dbReference type="PROSITE" id="PS00108">
    <property type="entry name" value="PROTEIN_KINASE_ST"/>
    <property type="match status" value="1"/>
</dbReference>
<dbReference type="SMART" id="SM00220">
    <property type="entry name" value="S_TKc"/>
    <property type="match status" value="1"/>
</dbReference>
<evidence type="ECO:0000256" key="5">
    <source>
        <dbReference type="ARBA" id="ARBA00037982"/>
    </source>
</evidence>
<keyword evidence="1" id="KW-0808">Transferase</keyword>
<dbReference type="InterPro" id="IPR050339">
    <property type="entry name" value="CC_SR_Kinase"/>
</dbReference>
<dbReference type="SUPFAM" id="SSF56112">
    <property type="entry name" value="Protein kinase-like (PK-like)"/>
    <property type="match status" value="1"/>
</dbReference>
<dbReference type="InterPro" id="IPR026906">
    <property type="entry name" value="LRR_5"/>
</dbReference>
<evidence type="ECO:0000259" key="7">
    <source>
        <dbReference type="PROSITE" id="PS50011"/>
    </source>
</evidence>
<dbReference type="Proteomes" id="UP001470230">
    <property type="component" value="Unassembled WGS sequence"/>
</dbReference>
<protein>
    <recommendedName>
        <fullName evidence="7">Protein kinase domain-containing protein</fullName>
    </recommendedName>
</protein>
<feature type="region of interest" description="Disordered" evidence="6">
    <location>
        <begin position="256"/>
        <end position="281"/>
    </location>
</feature>
<dbReference type="Gene3D" id="3.80.10.10">
    <property type="entry name" value="Ribonuclease Inhibitor"/>
    <property type="match status" value="1"/>
</dbReference>
<dbReference type="EMBL" id="JAPFFF010000010">
    <property type="protein sequence ID" value="KAK8881662.1"/>
    <property type="molecule type" value="Genomic_DNA"/>
</dbReference>
<comment type="similarity">
    <text evidence="5">Belongs to the protein kinase superfamily. Ser/Thr protein kinase family. GCN2 subfamily.</text>
</comment>
<feature type="domain" description="Protein kinase" evidence="7">
    <location>
        <begin position="181"/>
        <end position="468"/>
    </location>
</feature>
<keyword evidence="3" id="KW-0418">Kinase</keyword>
<evidence type="ECO:0000256" key="2">
    <source>
        <dbReference type="ARBA" id="ARBA00022741"/>
    </source>
</evidence>
<sequence>MSEGVKEIVLPKSLKKVCPQAFFYIESLESVQFLSEDVEVGFWSFNDCRNLKQISFPNATKLNFSSQSSFIGIPQTARILVPREAELIGPGVESCQNNLEYIESKPAKKEKKHEEEEVVTNKDDDIQLLLSRIRFLESQLSKYEKVEVFDLETARKQKMGQKQDDTRDKLVFIGEEEEKDQEVVAKIGEGANSIAYKVVDKRTNRVMCKKVLKTDESPNFNKLQNSMKEYEALINLNHPSICEAFGFNLQEKVSNEETTNNIKDKKDDKDDYEYEYEEDKDKKPSDEITTVALFMEFVPYKIKDCLEREIINNTLKVRISVEVAFGMSHIHSKGMLHRDLKLENVMLSYAYEAKIIDFDLVGEMTNESQTKGIGTFAYMSPEMANEEKYDNKTDVYSYGILLFAIFTGHLPKQSLRDKMDKKQIRFPHSSASMTKYCIDLIKRCTDSEACNRPSFDEIIDDLKNHQFGLAEEIDTKIINDRYEMLDNLRIIRNIQ</sequence>
<keyword evidence="9" id="KW-1185">Reference proteome</keyword>
<proteinExistence type="inferred from homology"/>
<dbReference type="PANTHER" id="PTHR11042">
    <property type="entry name" value="EUKARYOTIC TRANSLATION INITIATION FACTOR 2-ALPHA KINASE EIF2-ALPHA KINASE -RELATED"/>
    <property type="match status" value="1"/>
</dbReference>
<dbReference type="Gene3D" id="1.10.510.10">
    <property type="entry name" value="Transferase(Phosphotransferase) domain 1"/>
    <property type="match status" value="1"/>
</dbReference>
<dbReference type="PROSITE" id="PS50011">
    <property type="entry name" value="PROTEIN_KINASE_DOM"/>
    <property type="match status" value="1"/>
</dbReference>
<dbReference type="InterPro" id="IPR011009">
    <property type="entry name" value="Kinase-like_dom_sf"/>
</dbReference>
<keyword evidence="4" id="KW-0067">ATP-binding</keyword>
<keyword evidence="2" id="KW-0547">Nucleotide-binding</keyword>
<name>A0ABR2JS01_9EUKA</name>
<dbReference type="InterPro" id="IPR000719">
    <property type="entry name" value="Prot_kinase_dom"/>
</dbReference>
<evidence type="ECO:0000313" key="8">
    <source>
        <dbReference type="EMBL" id="KAK8881662.1"/>
    </source>
</evidence>
<dbReference type="Gene3D" id="3.30.200.20">
    <property type="entry name" value="Phosphorylase Kinase, domain 1"/>
    <property type="match status" value="1"/>
</dbReference>